<keyword evidence="3" id="KW-1185">Reference proteome</keyword>
<reference evidence="2 3" key="1">
    <citation type="submission" date="2015-09" db="EMBL/GenBank/DDBJ databases">
        <title>Draft genome of the scarab beetle Oryctes borbonicus.</title>
        <authorList>
            <person name="Meyer J.M."/>
            <person name="Markov G.V."/>
            <person name="Baskaran P."/>
            <person name="Herrmann M."/>
            <person name="Sommer R.J."/>
            <person name="Roedelsperger C."/>
        </authorList>
    </citation>
    <scope>NUCLEOTIDE SEQUENCE [LARGE SCALE GENOMIC DNA]</scope>
    <source>
        <strain evidence="2">OB123</strain>
        <tissue evidence="2">Whole animal</tissue>
    </source>
</reference>
<dbReference type="Proteomes" id="UP000051574">
    <property type="component" value="Unassembled WGS sequence"/>
</dbReference>
<comment type="caution">
    <text evidence="2">The sequence shown here is derived from an EMBL/GenBank/DDBJ whole genome shotgun (WGS) entry which is preliminary data.</text>
</comment>
<accession>A0A0T6B4F0</accession>
<protein>
    <submittedName>
        <fullName evidence="2">Uncharacterized protein</fullName>
    </submittedName>
</protein>
<evidence type="ECO:0000256" key="1">
    <source>
        <dbReference type="SAM" id="MobiDB-lite"/>
    </source>
</evidence>
<dbReference type="EMBL" id="LJIG01009904">
    <property type="protein sequence ID" value="KRT82148.1"/>
    <property type="molecule type" value="Genomic_DNA"/>
</dbReference>
<evidence type="ECO:0000313" key="2">
    <source>
        <dbReference type="EMBL" id="KRT82148.1"/>
    </source>
</evidence>
<gene>
    <name evidence="2" type="ORF">AMK59_4873</name>
</gene>
<feature type="region of interest" description="Disordered" evidence="1">
    <location>
        <begin position="685"/>
        <end position="711"/>
    </location>
</feature>
<feature type="region of interest" description="Disordered" evidence="1">
    <location>
        <begin position="471"/>
        <end position="492"/>
    </location>
</feature>
<feature type="non-terminal residue" evidence="2">
    <location>
        <position position="711"/>
    </location>
</feature>
<name>A0A0T6B4F0_9SCAR</name>
<evidence type="ECO:0000313" key="3">
    <source>
        <dbReference type="Proteomes" id="UP000051574"/>
    </source>
</evidence>
<organism evidence="2 3">
    <name type="scientific">Oryctes borbonicus</name>
    <dbReference type="NCBI Taxonomy" id="1629725"/>
    <lineage>
        <taxon>Eukaryota</taxon>
        <taxon>Metazoa</taxon>
        <taxon>Ecdysozoa</taxon>
        <taxon>Arthropoda</taxon>
        <taxon>Hexapoda</taxon>
        <taxon>Insecta</taxon>
        <taxon>Pterygota</taxon>
        <taxon>Neoptera</taxon>
        <taxon>Endopterygota</taxon>
        <taxon>Coleoptera</taxon>
        <taxon>Polyphaga</taxon>
        <taxon>Scarabaeiformia</taxon>
        <taxon>Scarabaeidae</taxon>
        <taxon>Dynastinae</taxon>
        <taxon>Oryctes</taxon>
    </lineage>
</organism>
<sequence>MDSLNKNDSPNLASLMKKLSKSELTLILELLQNKTSGEIRAKLSELGNTLHSISSIVHAMSEYDLMYWYCNIRSLTTTLQQSEEQILGKLKKTKSSYCCTKCKKDVVINYNMGVVGNLQTHSCNIPSPSLSGAAPLDIGTVRKLKEYELYQVVHYDNSMEEKLFYKVIANSGKDIIYFYSIVYNEDEIIQCLVCDCDIPGKANVVQHVHGNRHKKTFQDDYGIILMFHTFFSNLETKYQILLSNFHPIDERKAECLVCKNNLLFQNLKRHMSGPCFDDLQSSLKISNTVENQANMVVTKPPERKIENISTKSSGTQECVSFKYDQLVENTIYQGLLEYNVVIDKINCPILQNIDSRIYCLLCNANVTKHICIHIDSVPHQQNLSSSHILQLLKKYHQIWTAQPVHIQIEQIYFRRRDHKITCTVCSNFFHYNVSSLTQHVESIEHKRFLMKATEFRTLSLNLEKLTYRSASSRSASTETDRNTSLSTSSSSSNILNRTVTNSSIAADILAPTSNSPIARRLSETINLVPYDKSVLDELYPDGLVHFAMTIDSMKYPTIIKRETSKYCLLCNIDITTTVLLHANSPQHVELSATDHRRERLKKFHDIWTGLPQIDQCRQVLFKTEEDLICSLCNQGMAYDVNQVRSHIESWDHVQKLMVMQTNGRLDDIQQHAIFSQDIKNGVISNSPKKVSKDKICEETSTETTEKPISLQ</sequence>
<proteinExistence type="predicted"/>
<dbReference type="AlphaFoldDB" id="A0A0T6B4F0"/>